<feature type="compositionally biased region" description="Basic and acidic residues" evidence="1">
    <location>
        <begin position="9"/>
        <end position="35"/>
    </location>
</feature>
<dbReference type="EMBL" id="QXGE01003517">
    <property type="protein sequence ID" value="KAE9274667.1"/>
    <property type="molecule type" value="Genomic_DNA"/>
</dbReference>
<dbReference type="EMBL" id="QXGD01007713">
    <property type="protein sequence ID" value="KAE9160370.1"/>
    <property type="molecule type" value="Genomic_DNA"/>
</dbReference>
<evidence type="ECO:0000313" key="11">
    <source>
        <dbReference type="Proteomes" id="UP000429523"/>
    </source>
</evidence>
<dbReference type="AlphaFoldDB" id="A0A6A3VCY8"/>
<evidence type="ECO:0000256" key="1">
    <source>
        <dbReference type="SAM" id="MobiDB-lite"/>
    </source>
</evidence>
<evidence type="ECO:0000313" key="19">
    <source>
        <dbReference type="Proteomes" id="UP000488956"/>
    </source>
</evidence>
<dbReference type="Proteomes" id="UP000476176">
    <property type="component" value="Unassembled WGS sequence"/>
</dbReference>
<evidence type="ECO:0000313" key="9">
    <source>
        <dbReference type="EMBL" id="KAE9267659.1"/>
    </source>
</evidence>
<dbReference type="Proteomes" id="UP000486351">
    <property type="component" value="Unassembled WGS sequence"/>
</dbReference>
<dbReference type="EMBL" id="QXGB01005399">
    <property type="protein sequence ID" value="KAE9163194.1"/>
    <property type="molecule type" value="Genomic_DNA"/>
</dbReference>
<dbReference type="EMBL" id="QXFY01006811">
    <property type="protein sequence ID" value="KAE9267659.1"/>
    <property type="molecule type" value="Genomic_DNA"/>
</dbReference>
<accession>A0A6A3VCY8</accession>
<dbReference type="Proteomes" id="UP000440732">
    <property type="component" value="Unassembled WGS sequence"/>
</dbReference>
<evidence type="ECO:0000313" key="2">
    <source>
        <dbReference type="EMBL" id="KAE8917164.1"/>
    </source>
</evidence>
<evidence type="ECO:0000313" key="7">
    <source>
        <dbReference type="EMBL" id="KAE9161460.1"/>
    </source>
</evidence>
<gene>
    <name evidence="10" type="ORF">PF001_g26955</name>
    <name evidence="6" type="ORF">PF002_g32635</name>
    <name evidence="7" type="ORF">PF004_g30817</name>
    <name evidence="8" type="ORF">PF005_g30544</name>
    <name evidence="4" type="ORF">PF006_g32501</name>
    <name evidence="3" type="ORF">PF007_g32099</name>
    <name evidence="9" type="ORF">PF008_g31304</name>
    <name evidence="2" type="ORF">PF009_g32514</name>
    <name evidence="5" type="ORF">PF010_g30175</name>
</gene>
<evidence type="ECO:0000313" key="6">
    <source>
        <dbReference type="EMBL" id="KAE9160370.1"/>
    </source>
</evidence>
<dbReference type="Proteomes" id="UP000433483">
    <property type="component" value="Unassembled WGS sequence"/>
</dbReference>
<evidence type="ECO:0000313" key="10">
    <source>
        <dbReference type="EMBL" id="KAE9274667.1"/>
    </source>
</evidence>
<dbReference type="EMBL" id="QXFZ01008105">
    <property type="protein sequence ID" value="KAE9056097.1"/>
    <property type="molecule type" value="Genomic_DNA"/>
</dbReference>
<evidence type="ECO:0000313" key="14">
    <source>
        <dbReference type="Proteomes" id="UP000440367"/>
    </source>
</evidence>
<evidence type="ECO:0000313" key="15">
    <source>
        <dbReference type="Proteomes" id="UP000440732"/>
    </source>
</evidence>
<sequence>MTGTSLGRVQDRGSDTQAEHDEELGVHVEGECQLG</sequence>
<evidence type="ECO:0000313" key="3">
    <source>
        <dbReference type="EMBL" id="KAE9056097.1"/>
    </source>
</evidence>
<dbReference type="EMBL" id="QXGA01009035">
    <property type="protein sequence ID" value="KAE9057149.1"/>
    <property type="molecule type" value="Genomic_DNA"/>
</dbReference>
<evidence type="ECO:0000313" key="5">
    <source>
        <dbReference type="EMBL" id="KAE9060550.1"/>
    </source>
</evidence>
<evidence type="ECO:0000313" key="12">
    <source>
        <dbReference type="Proteomes" id="UP000433483"/>
    </source>
</evidence>
<name>A0A6A3VCY8_9STRA</name>
<feature type="region of interest" description="Disordered" evidence="1">
    <location>
        <begin position="1"/>
        <end position="35"/>
    </location>
</feature>
<protein>
    <submittedName>
        <fullName evidence="8">Uncharacterized protein</fullName>
    </submittedName>
</protein>
<proteinExistence type="predicted"/>
<dbReference type="EMBL" id="QXFX01005518">
    <property type="protein sequence ID" value="KAE9060550.1"/>
    <property type="molecule type" value="Genomic_DNA"/>
</dbReference>
<evidence type="ECO:0000313" key="18">
    <source>
        <dbReference type="Proteomes" id="UP000486351"/>
    </source>
</evidence>
<dbReference type="EMBL" id="QXGF01007866">
    <property type="protein sequence ID" value="KAE8917164.1"/>
    <property type="molecule type" value="Genomic_DNA"/>
</dbReference>
<dbReference type="Proteomes" id="UP000437068">
    <property type="component" value="Unassembled WGS sequence"/>
</dbReference>
<comment type="caution">
    <text evidence="8">The sequence shown here is derived from an EMBL/GenBank/DDBJ whole genome shotgun (WGS) entry which is preliminary data.</text>
</comment>
<evidence type="ECO:0000313" key="8">
    <source>
        <dbReference type="EMBL" id="KAE9163194.1"/>
    </source>
</evidence>
<dbReference type="Proteomes" id="UP000441208">
    <property type="component" value="Unassembled WGS sequence"/>
</dbReference>
<dbReference type="EMBL" id="QXGC01006876">
    <property type="protein sequence ID" value="KAE9161460.1"/>
    <property type="molecule type" value="Genomic_DNA"/>
</dbReference>
<evidence type="ECO:0000313" key="4">
    <source>
        <dbReference type="EMBL" id="KAE9057149.1"/>
    </source>
</evidence>
<dbReference type="Proteomes" id="UP000429523">
    <property type="component" value="Unassembled WGS sequence"/>
</dbReference>
<evidence type="ECO:0000313" key="17">
    <source>
        <dbReference type="Proteomes" id="UP000476176"/>
    </source>
</evidence>
<dbReference type="Proteomes" id="UP000488956">
    <property type="component" value="Unassembled WGS sequence"/>
</dbReference>
<evidence type="ECO:0000313" key="13">
    <source>
        <dbReference type="Proteomes" id="UP000437068"/>
    </source>
</evidence>
<keyword evidence="12" id="KW-1185">Reference proteome</keyword>
<reference evidence="11 12" key="1">
    <citation type="submission" date="2018-08" db="EMBL/GenBank/DDBJ databases">
        <title>Genomic investigation of the strawberry pathogen Phytophthora fragariae indicates pathogenicity is determined by transcriptional variation in three key races.</title>
        <authorList>
            <person name="Adams T.M."/>
            <person name="Armitage A.D."/>
            <person name="Sobczyk M.K."/>
            <person name="Bates H.J."/>
            <person name="Dunwell J.M."/>
            <person name="Nellist C.F."/>
            <person name="Harrison R.J."/>
        </authorList>
    </citation>
    <scope>NUCLEOTIDE SEQUENCE [LARGE SCALE GENOMIC DNA]</scope>
    <source>
        <strain evidence="10 13">A4</strain>
        <strain evidence="6 14">BC-1</strain>
        <strain evidence="7 17">BC-23</strain>
        <strain evidence="8 12">NOV-27</strain>
        <strain evidence="4 15">NOV-5</strain>
        <strain evidence="3 16">NOV-71</strain>
        <strain evidence="9 18">NOV-77</strain>
        <strain evidence="2 11">NOV-9</strain>
        <strain evidence="5 19">ONT-3</strain>
    </source>
</reference>
<organism evidence="8 12">
    <name type="scientific">Phytophthora fragariae</name>
    <dbReference type="NCBI Taxonomy" id="53985"/>
    <lineage>
        <taxon>Eukaryota</taxon>
        <taxon>Sar</taxon>
        <taxon>Stramenopiles</taxon>
        <taxon>Oomycota</taxon>
        <taxon>Peronosporomycetes</taxon>
        <taxon>Peronosporales</taxon>
        <taxon>Peronosporaceae</taxon>
        <taxon>Phytophthora</taxon>
    </lineage>
</organism>
<evidence type="ECO:0000313" key="16">
    <source>
        <dbReference type="Proteomes" id="UP000441208"/>
    </source>
</evidence>
<dbReference type="Proteomes" id="UP000440367">
    <property type="component" value="Unassembled WGS sequence"/>
</dbReference>